<sequence length="148" mass="16104">MKPGARSMRLRVRRLAKKHQKAKTCDAAADATSSGLCLTSLGSREMKSRWNCGSITCIMCLTCVGSQLSMSSSSARSFSVPLQLWGGESMHVSVCVCMRVTSTDVDKVTTKITSTLINTVGGDQRIKAKIFHLFSYIAGVTHRIVKSR</sequence>
<dbReference type="GeneTree" id="ENSGT00940000177316"/>
<reference evidence="1" key="1">
    <citation type="submission" date="2025-08" db="UniProtKB">
        <authorList>
            <consortium name="Ensembl"/>
        </authorList>
    </citation>
    <scope>IDENTIFICATION</scope>
</reference>
<dbReference type="AlphaFoldDB" id="A0A3B3TBR7"/>
<keyword evidence="2" id="KW-1185">Reference proteome</keyword>
<organism evidence="1 2">
    <name type="scientific">Paramormyrops kingsleyae</name>
    <dbReference type="NCBI Taxonomy" id="1676925"/>
    <lineage>
        <taxon>Eukaryota</taxon>
        <taxon>Metazoa</taxon>
        <taxon>Chordata</taxon>
        <taxon>Craniata</taxon>
        <taxon>Vertebrata</taxon>
        <taxon>Euteleostomi</taxon>
        <taxon>Actinopterygii</taxon>
        <taxon>Neopterygii</taxon>
        <taxon>Teleostei</taxon>
        <taxon>Osteoglossocephala</taxon>
        <taxon>Osteoglossomorpha</taxon>
        <taxon>Osteoglossiformes</taxon>
        <taxon>Mormyridae</taxon>
        <taxon>Paramormyrops</taxon>
    </lineage>
</organism>
<reference evidence="1" key="2">
    <citation type="submission" date="2025-09" db="UniProtKB">
        <authorList>
            <consortium name="Ensembl"/>
        </authorList>
    </citation>
    <scope>IDENTIFICATION</scope>
</reference>
<name>A0A3B3TBR7_9TELE</name>
<dbReference type="Ensembl" id="ENSPKIT00000021118.1">
    <property type="protein sequence ID" value="ENSPKIP00000040100.1"/>
    <property type="gene ID" value="ENSPKIG00000017197.1"/>
</dbReference>
<accession>A0A3B3TBR7</accession>
<proteinExistence type="predicted"/>
<dbReference type="Proteomes" id="UP000261540">
    <property type="component" value="Unplaced"/>
</dbReference>
<evidence type="ECO:0000313" key="2">
    <source>
        <dbReference type="Proteomes" id="UP000261540"/>
    </source>
</evidence>
<protein>
    <submittedName>
        <fullName evidence="1">Uncharacterized protein</fullName>
    </submittedName>
</protein>
<evidence type="ECO:0000313" key="1">
    <source>
        <dbReference type="Ensembl" id="ENSPKIP00000040100.1"/>
    </source>
</evidence>